<accession>A0A0R0AG02</accession>
<gene>
    <name evidence="2" type="ORF">ARC78_06645</name>
</gene>
<dbReference type="RefSeq" id="WP_054658857.1">
    <property type="nucleotide sequence ID" value="NZ_BAZI01000110.1"/>
</dbReference>
<keyword evidence="1" id="KW-0732">Signal</keyword>
<evidence type="ECO:0000313" key="3">
    <source>
        <dbReference type="Proteomes" id="UP000050836"/>
    </source>
</evidence>
<name>A0A0R0AG02_9GAMM</name>
<dbReference type="PROSITE" id="PS51257">
    <property type="entry name" value="PROKAR_LIPOPROTEIN"/>
    <property type="match status" value="1"/>
</dbReference>
<sequence>MNKLLLLALAAMVSLLSACGDRAEYAAHRVERSKPKMEVTDDRIALRRAPYPNLDIQPDGGLRVDDIAIPLMPEQQQILQTGFVKLQILRQNTLVDATPASKPGERTLPIVIPPGQEPFPADLAEHIPEFKQYSEALANPRALR</sequence>
<dbReference type="AlphaFoldDB" id="A0A0R0AG02"/>
<dbReference type="Proteomes" id="UP000050836">
    <property type="component" value="Unassembled WGS sequence"/>
</dbReference>
<organism evidence="2 3">
    <name type="scientific">Stenotrophomonas pictorum JCM 9942</name>
    <dbReference type="NCBI Taxonomy" id="1236960"/>
    <lineage>
        <taxon>Bacteria</taxon>
        <taxon>Pseudomonadati</taxon>
        <taxon>Pseudomonadota</taxon>
        <taxon>Gammaproteobacteria</taxon>
        <taxon>Lysobacterales</taxon>
        <taxon>Lysobacteraceae</taxon>
        <taxon>Stenotrophomonas</taxon>
    </lineage>
</organism>
<dbReference type="EMBL" id="LLXS01000010">
    <property type="protein sequence ID" value="KRG43995.1"/>
    <property type="molecule type" value="Genomic_DNA"/>
</dbReference>
<feature type="chain" id="PRO_5006390718" description="DUF3035 domain-containing protein" evidence="1">
    <location>
        <begin position="19"/>
        <end position="144"/>
    </location>
</feature>
<evidence type="ECO:0000256" key="1">
    <source>
        <dbReference type="SAM" id="SignalP"/>
    </source>
</evidence>
<dbReference type="OrthoDB" id="6052331at2"/>
<keyword evidence="3" id="KW-1185">Reference proteome</keyword>
<feature type="signal peptide" evidence="1">
    <location>
        <begin position="1"/>
        <end position="18"/>
    </location>
</feature>
<protein>
    <recommendedName>
        <fullName evidence="4">DUF3035 domain-containing protein</fullName>
    </recommendedName>
</protein>
<comment type="caution">
    <text evidence="2">The sequence shown here is derived from an EMBL/GenBank/DDBJ whole genome shotgun (WGS) entry which is preliminary data.</text>
</comment>
<proteinExistence type="predicted"/>
<reference evidence="2 3" key="1">
    <citation type="submission" date="2015-10" db="EMBL/GenBank/DDBJ databases">
        <title>Genome sequencing and analysis of members of genus Stenotrophomonas.</title>
        <authorList>
            <person name="Patil P.P."/>
            <person name="Midha S."/>
            <person name="Patil P.B."/>
        </authorList>
    </citation>
    <scope>NUCLEOTIDE SEQUENCE [LARGE SCALE GENOMIC DNA]</scope>
    <source>
        <strain evidence="2 3">JCM 9942</strain>
    </source>
</reference>
<evidence type="ECO:0000313" key="2">
    <source>
        <dbReference type="EMBL" id="KRG43995.1"/>
    </source>
</evidence>
<evidence type="ECO:0008006" key="4">
    <source>
        <dbReference type="Google" id="ProtNLM"/>
    </source>
</evidence>